<dbReference type="EMBL" id="BSNF01000001">
    <property type="protein sequence ID" value="GLQ05705.1"/>
    <property type="molecule type" value="Genomic_DNA"/>
</dbReference>
<dbReference type="SUPFAM" id="SSF48435">
    <property type="entry name" value="Bacterial muramidases"/>
    <property type="match status" value="1"/>
</dbReference>
<dbReference type="InterPro" id="IPR008939">
    <property type="entry name" value="Lytic_TGlycosylase_superhlx_U"/>
</dbReference>
<feature type="domain" description="Transglycosylase SLT" evidence="6">
    <location>
        <begin position="409"/>
        <end position="518"/>
    </location>
</feature>
<gene>
    <name evidence="7" type="ORF">GCM10007924_09260</name>
</gene>
<organism evidence="7 8">
    <name type="scientific">Sneathiella chinensis</name>
    <dbReference type="NCBI Taxonomy" id="349750"/>
    <lineage>
        <taxon>Bacteria</taxon>
        <taxon>Pseudomonadati</taxon>
        <taxon>Pseudomonadota</taxon>
        <taxon>Alphaproteobacteria</taxon>
        <taxon>Sneathiellales</taxon>
        <taxon>Sneathiellaceae</taxon>
        <taxon>Sneathiella</taxon>
    </lineage>
</organism>
<feature type="chain" id="PRO_5045989229" evidence="5">
    <location>
        <begin position="20"/>
        <end position="583"/>
    </location>
</feature>
<dbReference type="Gene3D" id="1.25.20.10">
    <property type="entry name" value="Bacterial muramidases"/>
    <property type="match status" value="1"/>
</dbReference>
<dbReference type="PANTHER" id="PTHR37423:SF2">
    <property type="entry name" value="MEMBRANE-BOUND LYTIC MUREIN TRANSGLYCOSYLASE C"/>
    <property type="match status" value="1"/>
</dbReference>
<dbReference type="Pfam" id="PF01464">
    <property type="entry name" value="SLT"/>
    <property type="match status" value="1"/>
</dbReference>
<reference evidence="7" key="1">
    <citation type="journal article" date="2014" name="Int. J. Syst. Evol. Microbiol.">
        <title>Complete genome of a new Firmicutes species belonging to the dominant human colonic microbiota ('Ruminococcus bicirculans') reveals two chromosomes and a selective capacity to utilize plant glucans.</title>
        <authorList>
            <consortium name="NISC Comparative Sequencing Program"/>
            <person name="Wegmann U."/>
            <person name="Louis P."/>
            <person name="Goesmann A."/>
            <person name="Henrissat B."/>
            <person name="Duncan S.H."/>
            <person name="Flint H.J."/>
        </authorList>
    </citation>
    <scope>NUCLEOTIDE SEQUENCE</scope>
    <source>
        <strain evidence="7">NBRC 103408</strain>
    </source>
</reference>
<feature type="region of interest" description="Disordered" evidence="4">
    <location>
        <begin position="111"/>
        <end position="146"/>
    </location>
</feature>
<dbReference type="InterPro" id="IPR008258">
    <property type="entry name" value="Transglycosylase_SLT_dom_1"/>
</dbReference>
<sequence length="583" mass="67161">MALMLLALAVFSLPGTSHANDLPQILSDRDAALYQQIFRQQEDGNWRAANELIGKLENRILLGHVQYQRYMHPTLYTSTYPELHMWMKDYADHPGADDLYRLAITRHRSDWKPTPRPENGGYLGGTGPGQPFHLSRPYKSKRKRSATTVNEVNHAERVVRRYLYRGQPTPAAEYIAKDKIKTLLDPVEYDRIRAKIAHSYFLYQKDDLAVEFADAALARSRKYVPLADWTVGLASWRQGHLEKAAKHFARLGKASRISGWTASRANWWASRTYLKLGQPTKSVDYLKRAASYPRTFYGLLALRQLGVKKPFSWDLPVISENKRQWLLKTPSVRRAIALSEAGQFYLAEQEIRSTFSRIKPDQAPLLIALSERIGTPSVAMRMGLYLWEHRDTTWDSAIYPLPQWKPLNGYKLDRALIYAFMRQESGFYPRAESPAGAKGLMQIMPATASYLAKDPSLKKRSNRKLFNPDYNLELGQKYLSYLMNYDDVGQNLFHLTIAYNGGPGNLIKWKKRAQSSDDPLFFVEAMHSRETRAFLKRVLTNFWIYRHRLGQDLPGLDDIAEGKWPLYRPQDNKLGKVADRAWN</sequence>
<dbReference type="Proteomes" id="UP001161409">
    <property type="component" value="Unassembled WGS sequence"/>
</dbReference>
<name>A0ABQ5U215_9PROT</name>
<dbReference type="SUPFAM" id="SSF53955">
    <property type="entry name" value="Lysozyme-like"/>
    <property type="match status" value="1"/>
</dbReference>
<evidence type="ECO:0000256" key="1">
    <source>
        <dbReference type="ARBA" id="ARBA00007734"/>
    </source>
</evidence>
<dbReference type="CDD" id="cd13401">
    <property type="entry name" value="Slt70-like"/>
    <property type="match status" value="1"/>
</dbReference>
<comment type="similarity">
    <text evidence="1">Belongs to the transglycosylase Slt family.</text>
</comment>
<keyword evidence="8" id="KW-1185">Reference proteome</keyword>
<evidence type="ECO:0000313" key="8">
    <source>
        <dbReference type="Proteomes" id="UP001161409"/>
    </source>
</evidence>
<keyword evidence="3 5" id="KW-0732">Signal</keyword>
<feature type="signal peptide" evidence="5">
    <location>
        <begin position="1"/>
        <end position="19"/>
    </location>
</feature>
<comment type="similarity">
    <text evidence="2">Belongs to the virb1 family.</text>
</comment>
<dbReference type="Gene3D" id="1.10.530.10">
    <property type="match status" value="1"/>
</dbReference>
<comment type="caution">
    <text evidence="7">The sequence shown here is derived from an EMBL/GenBank/DDBJ whole genome shotgun (WGS) entry which is preliminary data.</text>
</comment>
<evidence type="ECO:0000256" key="4">
    <source>
        <dbReference type="SAM" id="MobiDB-lite"/>
    </source>
</evidence>
<dbReference type="InterPro" id="IPR023346">
    <property type="entry name" value="Lysozyme-like_dom_sf"/>
</dbReference>
<evidence type="ECO:0000256" key="5">
    <source>
        <dbReference type="SAM" id="SignalP"/>
    </source>
</evidence>
<evidence type="ECO:0000256" key="2">
    <source>
        <dbReference type="ARBA" id="ARBA00009387"/>
    </source>
</evidence>
<feature type="compositionally biased region" description="Basic residues" evidence="4">
    <location>
        <begin position="136"/>
        <end position="145"/>
    </location>
</feature>
<reference evidence="7" key="2">
    <citation type="submission" date="2023-01" db="EMBL/GenBank/DDBJ databases">
        <title>Draft genome sequence of Sneathiella chinensis strain NBRC 103408.</title>
        <authorList>
            <person name="Sun Q."/>
            <person name="Mori K."/>
        </authorList>
    </citation>
    <scope>NUCLEOTIDE SEQUENCE</scope>
    <source>
        <strain evidence="7">NBRC 103408</strain>
    </source>
</reference>
<evidence type="ECO:0000313" key="7">
    <source>
        <dbReference type="EMBL" id="GLQ05705.1"/>
    </source>
</evidence>
<evidence type="ECO:0000256" key="3">
    <source>
        <dbReference type="ARBA" id="ARBA00022729"/>
    </source>
</evidence>
<accession>A0ABQ5U215</accession>
<evidence type="ECO:0000259" key="6">
    <source>
        <dbReference type="Pfam" id="PF01464"/>
    </source>
</evidence>
<proteinExistence type="inferred from homology"/>
<protein>
    <submittedName>
        <fullName evidence="7">Lytic transglycosylase</fullName>
    </submittedName>
</protein>
<dbReference type="PANTHER" id="PTHR37423">
    <property type="entry name" value="SOLUBLE LYTIC MUREIN TRANSGLYCOSYLASE-RELATED"/>
    <property type="match status" value="1"/>
</dbReference>